<feature type="compositionally biased region" description="Polar residues" evidence="1">
    <location>
        <begin position="464"/>
        <end position="492"/>
    </location>
</feature>
<feature type="compositionally biased region" description="Low complexity" evidence="1">
    <location>
        <begin position="44"/>
        <end position="59"/>
    </location>
</feature>
<organism evidence="2 3">
    <name type="scientific">Oldenlandia corymbosa var. corymbosa</name>
    <dbReference type="NCBI Taxonomy" id="529605"/>
    <lineage>
        <taxon>Eukaryota</taxon>
        <taxon>Viridiplantae</taxon>
        <taxon>Streptophyta</taxon>
        <taxon>Embryophyta</taxon>
        <taxon>Tracheophyta</taxon>
        <taxon>Spermatophyta</taxon>
        <taxon>Magnoliopsida</taxon>
        <taxon>eudicotyledons</taxon>
        <taxon>Gunneridae</taxon>
        <taxon>Pentapetalae</taxon>
        <taxon>asterids</taxon>
        <taxon>lamiids</taxon>
        <taxon>Gentianales</taxon>
        <taxon>Rubiaceae</taxon>
        <taxon>Rubioideae</taxon>
        <taxon>Spermacoceae</taxon>
        <taxon>Hedyotis-Oldenlandia complex</taxon>
        <taxon>Oldenlandia</taxon>
    </lineage>
</organism>
<feature type="compositionally biased region" description="Low complexity" evidence="1">
    <location>
        <begin position="143"/>
        <end position="157"/>
    </location>
</feature>
<feature type="compositionally biased region" description="Basic and acidic residues" evidence="1">
    <location>
        <begin position="313"/>
        <end position="322"/>
    </location>
</feature>
<feature type="compositionally biased region" description="Polar residues" evidence="1">
    <location>
        <begin position="323"/>
        <end position="333"/>
    </location>
</feature>
<evidence type="ECO:0000313" key="3">
    <source>
        <dbReference type="Proteomes" id="UP001161247"/>
    </source>
</evidence>
<feature type="compositionally biased region" description="Low complexity" evidence="1">
    <location>
        <begin position="513"/>
        <end position="527"/>
    </location>
</feature>
<feature type="compositionally biased region" description="Basic and acidic residues" evidence="1">
    <location>
        <begin position="426"/>
        <end position="436"/>
    </location>
</feature>
<feature type="region of interest" description="Disordered" evidence="1">
    <location>
        <begin position="238"/>
        <end position="289"/>
    </location>
</feature>
<keyword evidence="3" id="KW-1185">Reference proteome</keyword>
<dbReference type="Proteomes" id="UP001161247">
    <property type="component" value="Chromosome 1"/>
</dbReference>
<feature type="compositionally biased region" description="Low complexity" evidence="1">
    <location>
        <begin position="66"/>
        <end position="75"/>
    </location>
</feature>
<feature type="region of interest" description="Disordered" evidence="1">
    <location>
        <begin position="369"/>
        <end position="557"/>
    </location>
</feature>
<dbReference type="EMBL" id="OX459118">
    <property type="protein sequence ID" value="CAI9088709.1"/>
    <property type="molecule type" value="Genomic_DNA"/>
</dbReference>
<feature type="compositionally biased region" description="Basic residues" evidence="1">
    <location>
        <begin position="78"/>
        <end position="98"/>
    </location>
</feature>
<accession>A0AAV1BZ76</accession>
<feature type="compositionally biased region" description="Basic residues" evidence="1">
    <location>
        <begin position="1"/>
        <end position="38"/>
    </location>
</feature>
<reference evidence="2" key="1">
    <citation type="submission" date="2023-03" db="EMBL/GenBank/DDBJ databases">
        <authorList>
            <person name="Julca I."/>
        </authorList>
    </citation>
    <scope>NUCLEOTIDE SEQUENCE</scope>
</reference>
<name>A0AAV1BZ76_OLDCO</name>
<dbReference type="AlphaFoldDB" id="A0AAV1BZ76"/>
<dbReference type="PANTHER" id="PTHR36808">
    <property type="entry name" value="TRANSCRIPTIONAL REGULATOR ATRX-LIKE PROTEIN"/>
    <property type="match status" value="1"/>
</dbReference>
<feature type="compositionally biased region" description="Basic and acidic residues" evidence="1">
    <location>
        <begin position="248"/>
        <end position="266"/>
    </location>
</feature>
<feature type="compositionally biased region" description="Polar residues" evidence="1">
    <location>
        <begin position="189"/>
        <end position="202"/>
    </location>
</feature>
<protein>
    <submittedName>
        <fullName evidence="2">OLC1v1023118C1</fullName>
    </submittedName>
</protein>
<dbReference type="PANTHER" id="PTHR36808:SF1">
    <property type="entry name" value="TRANSCRIPTIONAL REGULATOR ATRX-LIKE PROTEIN"/>
    <property type="match status" value="1"/>
</dbReference>
<feature type="compositionally biased region" description="Basic residues" evidence="1">
    <location>
        <begin position="171"/>
        <end position="188"/>
    </location>
</feature>
<feature type="region of interest" description="Disordered" evidence="1">
    <location>
        <begin position="313"/>
        <end position="334"/>
    </location>
</feature>
<evidence type="ECO:0000256" key="1">
    <source>
        <dbReference type="SAM" id="MobiDB-lite"/>
    </source>
</evidence>
<sequence length="588" mass="65366">MGSSSKRKHSKTKSSKLSSKARKLKKSKRTKAKKKLGRRHDSSTDNSMSSYSSDSYSSNSDDDSISSKSLSSSSSKDTHRRKSISRSRSTKKRKKQLRRISSSREDSRDLSRSRKRKRSKKNSVSKSSKNSKRKKLRRDVEISSASSHSPSCSTCNGSIGGESSEGEGVRRRSRKNKDGRRDKPHRKIQSTLSPHRSSTHSPYSEYRDENYPISQGEETCISEKNSRRLKSVIVFAEKPEPSITDQNESEKDMQKEELVYDHDDYPSKSSSGEGGKKEVSTPYPLNMFDGGRSVENVGLNSDNDVIEQSIGYAREHEQDDVRNPSSNDFMTNSYEKKRTSNILLPDSGSSGNDLEAVLKQKALENLKKFRGARKTNVKPTAHKTDQVNGDRHGSSSSQAEIVQSKFPIGSCTEVEKDASGGGLARKVSEIIERNSDDTPGQANFGKPNEKSRPMRQPVFGKSALENSSFGKTSSVIDSTQNPTRSSMVSMNKSHMETETSLRNPESKIAHLKSPSISTSQDITSTSSLVGSAAVEQPSSNNQQDEGKDGSQYQQKTMSVMRNGEMVQVNYKVYIPQRAPGLARRHFKR</sequence>
<feature type="compositionally biased region" description="Basic and acidic residues" evidence="1">
    <location>
        <begin position="102"/>
        <end position="112"/>
    </location>
</feature>
<feature type="region of interest" description="Disordered" evidence="1">
    <location>
        <begin position="1"/>
        <end position="223"/>
    </location>
</feature>
<evidence type="ECO:0000313" key="2">
    <source>
        <dbReference type="EMBL" id="CAI9088709.1"/>
    </source>
</evidence>
<feature type="compositionally biased region" description="Basic and acidic residues" evidence="1">
    <location>
        <begin position="382"/>
        <end position="393"/>
    </location>
</feature>
<proteinExistence type="predicted"/>
<gene>
    <name evidence="2" type="ORF">OLC1_LOCUS1219</name>
</gene>
<feature type="compositionally biased region" description="Basic residues" evidence="1">
    <location>
        <begin position="113"/>
        <end position="137"/>
    </location>
</feature>
<feature type="compositionally biased region" description="Basic and acidic residues" evidence="1">
    <location>
        <begin position="493"/>
        <end position="508"/>
    </location>
</feature>